<evidence type="ECO:0000313" key="2">
    <source>
        <dbReference type="EMBL" id="RKF04545.1"/>
    </source>
</evidence>
<reference evidence="2 3" key="1">
    <citation type="submission" date="2018-09" db="EMBL/GenBank/DDBJ databases">
        <title>Genomic Encyclopedia of Archaeal and Bacterial Type Strains, Phase II (KMG-II): from individual species to whole genera.</title>
        <authorList>
            <person name="Goeker M."/>
        </authorList>
    </citation>
    <scope>NUCLEOTIDE SEQUENCE [LARGE SCALE GENOMIC DNA]</scope>
    <source>
        <strain evidence="2 3">DSM 16505</strain>
    </source>
</reference>
<sequence>MFNKLIIKKMMKTKVLLRLTILILATTMLGSCGSVTPYQTGINSQTQRVDSKLKRSDYSLIEKPFTGTVVNKKRFKKYTVDQLKEAAFMEAEKAAIKSGADGVLNPVFMVDQKRKRFFVTARVKGYKLKSDDEYLDMENNLKHNPNKK</sequence>
<dbReference type="PROSITE" id="PS51257">
    <property type="entry name" value="PROKAR_LIPOPROTEIN"/>
    <property type="match status" value="1"/>
</dbReference>
<proteinExistence type="predicted"/>
<protein>
    <recommendedName>
        <fullName evidence="4">Lipoprotein</fullName>
    </recommendedName>
</protein>
<evidence type="ECO:0000256" key="1">
    <source>
        <dbReference type="SAM" id="SignalP"/>
    </source>
</evidence>
<evidence type="ECO:0008006" key="4">
    <source>
        <dbReference type="Google" id="ProtNLM"/>
    </source>
</evidence>
<accession>A0A420E352</accession>
<name>A0A420E352_9FLAO</name>
<feature type="signal peptide" evidence="1">
    <location>
        <begin position="1"/>
        <end position="30"/>
    </location>
</feature>
<feature type="chain" id="PRO_5019567728" description="Lipoprotein" evidence="1">
    <location>
        <begin position="31"/>
        <end position="148"/>
    </location>
</feature>
<comment type="caution">
    <text evidence="2">The sequence shown here is derived from an EMBL/GenBank/DDBJ whole genome shotgun (WGS) entry which is preliminary data.</text>
</comment>
<gene>
    <name evidence="2" type="ORF">C8N26_1217</name>
</gene>
<keyword evidence="1" id="KW-0732">Signal</keyword>
<organism evidence="2 3">
    <name type="scientific">Tenacibaculum lutimaris</name>
    <dbReference type="NCBI Taxonomy" id="285258"/>
    <lineage>
        <taxon>Bacteria</taxon>
        <taxon>Pseudomonadati</taxon>
        <taxon>Bacteroidota</taxon>
        <taxon>Flavobacteriia</taxon>
        <taxon>Flavobacteriales</taxon>
        <taxon>Flavobacteriaceae</taxon>
        <taxon>Tenacibaculum</taxon>
    </lineage>
</organism>
<dbReference type="Proteomes" id="UP000285780">
    <property type="component" value="Unassembled WGS sequence"/>
</dbReference>
<dbReference type="EMBL" id="RAQM01000007">
    <property type="protein sequence ID" value="RKF04545.1"/>
    <property type="molecule type" value="Genomic_DNA"/>
</dbReference>
<dbReference type="AlphaFoldDB" id="A0A420E352"/>
<evidence type="ECO:0000313" key="3">
    <source>
        <dbReference type="Proteomes" id="UP000285780"/>
    </source>
</evidence>
<keyword evidence="3" id="KW-1185">Reference proteome</keyword>